<feature type="short sequence motif" description="Gly-cisPro motif, important for rejection of L-amino acids" evidence="2">
    <location>
        <begin position="138"/>
        <end position="139"/>
    </location>
</feature>
<dbReference type="NCBIfam" id="TIGR00256">
    <property type="entry name" value="D-aminoacyl-tRNA deacylase"/>
    <property type="match status" value="1"/>
</dbReference>
<reference evidence="3 4" key="1">
    <citation type="submission" date="2020-10" db="EMBL/GenBank/DDBJ databases">
        <title>complete genome sequencing of Lysobacter sp. H23M41.</title>
        <authorList>
            <person name="Bae J.-W."/>
            <person name="Lee S.-Y."/>
        </authorList>
    </citation>
    <scope>NUCLEOTIDE SEQUENCE [LARGE SCALE GENOMIC DNA]</scope>
    <source>
        <strain evidence="3 4">H23M41</strain>
    </source>
</reference>
<comment type="similarity">
    <text evidence="1 2">Belongs to the DTD family.</text>
</comment>
<proteinExistence type="inferred from homology"/>
<comment type="subcellular location">
    <subcellularLocation>
        <location evidence="2">Cytoplasm</location>
    </subcellularLocation>
</comment>
<comment type="catalytic activity">
    <reaction evidence="2">
        <text>a D-aminoacyl-tRNA + H2O = a tRNA + a D-alpha-amino acid + H(+)</text>
        <dbReference type="Rhea" id="RHEA:13953"/>
        <dbReference type="Rhea" id="RHEA-COMP:10123"/>
        <dbReference type="Rhea" id="RHEA-COMP:10124"/>
        <dbReference type="ChEBI" id="CHEBI:15377"/>
        <dbReference type="ChEBI" id="CHEBI:15378"/>
        <dbReference type="ChEBI" id="CHEBI:59871"/>
        <dbReference type="ChEBI" id="CHEBI:78442"/>
        <dbReference type="ChEBI" id="CHEBI:79333"/>
        <dbReference type="EC" id="3.1.1.96"/>
    </reaction>
</comment>
<dbReference type="EMBL" id="CP063657">
    <property type="protein sequence ID" value="QOW23212.1"/>
    <property type="molecule type" value="Genomic_DNA"/>
</dbReference>
<dbReference type="EC" id="3.1.1.-" evidence="2"/>
<name>A0A7S6UMU8_9GAMM</name>
<organism evidence="3 4">
    <name type="scientific">Novilysobacter avium</name>
    <dbReference type="NCBI Taxonomy" id="2781023"/>
    <lineage>
        <taxon>Bacteria</taxon>
        <taxon>Pseudomonadati</taxon>
        <taxon>Pseudomonadota</taxon>
        <taxon>Gammaproteobacteria</taxon>
        <taxon>Lysobacterales</taxon>
        <taxon>Lysobacteraceae</taxon>
        <taxon>Novilysobacter</taxon>
    </lineage>
</organism>
<keyword evidence="2 3" id="KW-0378">Hydrolase</keyword>
<dbReference type="PANTHER" id="PTHR10472">
    <property type="entry name" value="D-TYROSYL-TRNA TYR DEACYLASE"/>
    <property type="match status" value="1"/>
</dbReference>
<dbReference type="RefSeq" id="WP_194035685.1">
    <property type="nucleotide sequence ID" value="NZ_CP063657.1"/>
</dbReference>
<protein>
    <recommendedName>
        <fullName evidence="2">D-aminoacyl-tRNA deacylase</fullName>
        <shortName evidence="2">DTD</shortName>
        <ecNumber evidence="2">3.1.1.96</ecNumber>
    </recommendedName>
    <alternativeName>
        <fullName evidence="2">Gly-tRNA(Ala) deacylase</fullName>
        <ecNumber evidence="2">3.1.1.-</ecNumber>
    </alternativeName>
</protein>
<dbReference type="InterPro" id="IPR023509">
    <property type="entry name" value="DTD-like_sf"/>
</dbReference>
<evidence type="ECO:0000313" key="4">
    <source>
        <dbReference type="Proteomes" id="UP000593932"/>
    </source>
</evidence>
<comment type="domain">
    <text evidence="2">A Gly-cisPro motif from one monomer fits into the active site of the other monomer to allow specific chiral rejection of L-amino acids.</text>
</comment>
<dbReference type="PANTHER" id="PTHR10472:SF5">
    <property type="entry name" value="D-AMINOACYL-TRNA DEACYLASE 1"/>
    <property type="match status" value="1"/>
</dbReference>
<dbReference type="SUPFAM" id="SSF69500">
    <property type="entry name" value="DTD-like"/>
    <property type="match status" value="1"/>
</dbReference>
<keyword evidence="4" id="KW-1185">Reference proteome</keyword>
<comment type="subunit">
    <text evidence="2">Homodimer.</text>
</comment>
<dbReference type="InterPro" id="IPR003732">
    <property type="entry name" value="Daa-tRNA_deacyls_DTD"/>
</dbReference>
<dbReference type="Proteomes" id="UP000593932">
    <property type="component" value="Chromosome"/>
</dbReference>
<dbReference type="EC" id="3.1.1.96" evidence="2"/>
<comment type="function">
    <text evidence="2">An aminoacyl-tRNA editing enzyme that deacylates mischarged D-aminoacyl-tRNAs. Also deacylates mischarged glycyl-tRNA(Ala), protecting cells against glycine mischarging by AlaRS. Acts via tRNA-based rather than protein-based catalysis; rejects L-amino acids rather than detecting D-amino acids in the active site. By recycling D-aminoacyl-tRNA to D-amino acids and free tRNA molecules, this enzyme counteracts the toxicity associated with the formation of D-aminoacyl-tRNA entities in vivo and helps enforce protein L-homochirality.</text>
</comment>
<gene>
    <name evidence="2" type="primary">dtd</name>
    <name evidence="3" type="ORF">INQ42_01125</name>
</gene>
<evidence type="ECO:0000256" key="1">
    <source>
        <dbReference type="ARBA" id="ARBA00009673"/>
    </source>
</evidence>
<evidence type="ECO:0000256" key="2">
    <source>
        <dbReference type="HAMAP-Rule" id="MF_00518"/>
    </source>
</evidence>
<keyword evidence="2" id="KW-0963">Cytoplasm</keyword>
<dbReference type="Pfam" id="PF02580">
    <property type="entry name" value="Tyr_Deacylase"/>
    <property type="match status" value="1"/>
</dbReference>
<dbReference type="GO" id="GO:0051499">
    <property type="term" value="F:D-aminoacyl-tRNA deacylase activity"/>
    <property type="evidence" value="ECO:0007669"/>
    <property type="project" value="UniProtKB-EC"/>
</dbReference>
<keyword evidence="2" id="KW-0820">tRNA-binding</keyword>
<evidence type="ECO:0000313" key="3">
    <source>
        <dbReference type="EMBL" id="QOW23212.1"/>
    </source>
</evidence>
<dbReference type="Gene3D" id="3.50.80.10">
    <property type="entry name" value="D-tyrosyl-tRNA(Tyr) deacylase"/>
    <property type="match status" value="1"/>
</dbReference>
<keyword evidence="2" id="KW-0694">RNA-binding</keyword>
<dbReference type="HAMAP" id="MF_00518">
    <property type="entry name" value="Deacylase_Dtd"/>
    <property type="match status" value="1"/>
</dbReference>
<accession>A0A7S6UMU8</accession>
<comment type="catalytic activity">
    <reaction evidence="2">
        <text>glycyl-tRNA(Ala) + H2O = tRNA(Ala) + glycine + H(+)</text>
        <dbReference type="Rhea" id="RHEA:53744"/>
        <dbReference type="Rhea" id="RHEA-COMP:9657"/>
        <dbReference type="Rhea" id="RHEA-COMP:13640"/>
        <dbReference type="ChEBI" id="CHEBI:15377"/>
        <dbReference type="ChEBI" id="CHEBI:15378"/>
        <dbReference type="ChEBI" id="CHEBI:57305"/>
        <dbReference type="ChEBI" id="CHEBI:78442"/>
        <dbReference type="ChEBI" id="CHEBI:78522"/>
    </reaction>
</comment>
<sequence length="146" mass="15500">MLALIQRVNHASVRVDDELLGDIGPGLLALVGVEPEDGEAQVERMARRLLGYRVFADAQGRMNVGLAESGGQLLLVSQFTLVADTASGMRPGFSTAAAPEQAEPLFNELLDSCRRLLPAGVETGRFGAHMVVSLANDGPVTFLLRA</sequence>